<dbReference type="Pfam" id="PF00550">
    <property type="entry name" value="PP-binding"/>
    <property type="match status" value="1"/>
</dbReference>
<dbReference type="Proteomes" id="UP001240150">
    <property type="component" value="Chromosome"/>
</dbReference>
<dbReference type="SUPFAM" id="SSF47336">
    <property type="entry name" value="ACP-like"/>
    <property type="match status" value="1"/>
</dbReference>
<dbReference type="InterPro" id="IPR036736">
    <property type="entry name" value="ACP-like_sf"/>
</dbReference>
<dbReference type="RefSeq" id="WP_284921700.1">
    <property type="nucleotide sequence ID" value="NZ_CP126980.1"/>
</dbReference>
<reference evidence="2 3" key="1">
    <citation type="submission" date="2023-06" db="EMBL/GenBank/DDBJ databases">
        <authorList>
            <person name="Yushchuk O."/>
            <person name="Binda E."/>
            <person name="Ruckert-Reed C."/>
            <person name="Fedorenko V."/>
            <person name="Kalinowski J."/>
            <person name="Marinelli F."/>
        </authorList>
    </citation>
    <scope>NUCLEOTIDE SEQUENCE [LARGE SCALE GENOMIC DNA]</scope>
    <source>
        <strain evidence="2 3">NRRL 3884</strain>
    </source>
</reference>
<feature type="domain" description="Carrier" evidence="1">
    <location>
        <begin position="2"/>
        <end position="77"/>
    </location>
</feature>
<name>A0ABY8WQM2_9ACTN</name>
<dbReference type="Gene3D" id="1.10.1200.10">
    <property type="entry name" value="ACP-like"/>
    <property type="match status" value="1"/>
</dbReference>
<evidence type="ECO:0000313" key="3">
    <source>
        <dbReference type="Proteomes" id="UP001240150"/>
    </source>
</evidence>
<organism evidence="2 3">
    <name type="scientific">Actinoplanes oblitus</name>
    <dbReference type="NCBI Taxonomy" id="3040509"/>
    <lineage>
        <taxon>Bacteria</taxon>
        <taxon>Bacillati</taxon>
        <taxon>Actinomycetota</taxon>
        <taxon>Actinomycetes</taxon>
        <taxon>Micromonosporales</taxon>
        <taxon>Micromonosporaceae</taxon>
        <taxon>Actinoplanes</taxon>
    </lineage>
</organism>
<accession>A0ABY8WQM2</accession>
<evidence type="ECO:0000313" key="2">
    <source>
        <dbReference type="EMBL" id="WIN00205.1"/>
    </source>
</evidence>
<sequence>MITTMERVTSIFRQQAPDVEVPEIVPEHRMQDLGIDSLTFVHILLQIEKDFAIEFSDEELAVVESVQDILDLVVQKA</sequence>
<protein>
    <submittedName>
        <fullName evidence="2">Phosphopantetheine-binding protein</fullName>
    </submittedName>
</protein>
<proteinExistence type="predicted"/>
<dbReference type="PROSITE" id="PS50075">
    <property type="entry name" value="CARRIER"/>
    <property type="match status" value="1"/>
</dbReference>
<gene>
    <name evidence="2" type="ORF">ACTOB_003899</name>
</gene>
<dbReference type="InterPro" id="IPR009081">
    <property type="entry name" value="PP-bd_ACP"/>
</dbReference>
<evidence type="ECO:0000259" key="1">
    <source>
        <dbReference type="PROSITE" id="PS50075"/>
    </source>
</evidence>
<keyword evidence="3" id="KW-1185">Reference proteome</keyword>
<dbReference type="EMBL" id="CP126980">
    <property type="protein sequence ID" value="WIN00205.1"/>
    <property type="molecule type" value="Genomic_DNA"/>
</dbReference>